<name>A0A7S2TY65_9EUKA</name>
<accession>A0A7S2TY65</accession>
<feature type="compositionally biased region" description="Basic and acidic residues" evidence="1">
    <location>
        <begin position="21"/>
        <end position="30"/>
    </location>
</feature>
<proteinExistence type="predicted"/>
<dbReference type="PANTHER" id="PTHR23108:SF0">
    <property type="entry name" value="METHYLTRANSFERASE-LIKE PROTEIN 22"/>
    <property type="match status" value="1"/>
</dbReference>
<feature type="compositionally biased region" description="Basic residues" evidence="1">
    <location>
        <begin position="110"/>
        <end position="121"/>
    </location>
</feature>
<feature type="region of interest" description="Disordered" evidence="1">
    <location>
        <begin position="295"/>
        <end position="336"/>
    </location>
</feature>
<feature type="region of interest" description="Disordered" evidence="1">
    <location>
        <begin position="349"/>
        <end position="384"/>
    </location>
</feature>
<sequence length="498" mass="55085">MDAYLSSAWTYPNGRCEEDETLGKEGTCSKEEDEEERIIESELGGAISDCNAKGRKNAVVSSIRLLKDPVYVTRDVKHCSSTGKGLSTPSDENDESEEEGVDEDGDMLVRRRKRPSKRRRRDTGDPEATPSDTSTGKRAIITPSEVHPLTRWVGPFLTLAHLAYSLRKSKHTRIHRSSNCPSRITQTILTDLHRISIESPSKHFSAMLGRTIRIHHMRATPLPVVGLQLWIGSMVLADYLLADPKIIQGKTVLELGCGSGFLGILSTGLRPKKYFLTDYEDSILLNAEENVRISVSGSSASATSDANEMKTKLEKTSSGSPPSSGNRSTSESSGPSGVVAIRQLDWLHPPEHLRDPPSGDEDKFSDVDVSSLPKMRSAQNPSEDLKTARRFAEISEDELRGVDVVLGSDVVYDPVLTDALACLLDKIVKPGTLAIISAEKRVYFSQATLKEEVYEWPRFIDLLKVSGMQVKHATLDSIPRFTENERNPLLDIIEVRRC</sequence>
<dbReference type="PANTHER" id="PTHR23108">
    <property type="entry name" value="METHYLTRANSFERASE-RELATED"/>
    <property type="match status" value="1"/>
</dbReference>
<feature type="compositionally biased region" description="Low complexity" evidence="1">
    <location>
        <begin position="317"/>
        <end position="336"/>
    </location>
</feature>
<feature type="compositionally biased region" description="Polar residues" evidence="1">
    <location>
        <begin position="79"/>
        <end position="89"/>
    </location>
</feature>
<dbReference type="EMBL" id="HBHP01026052">
    <property type="protein sequence ID" value="CAD9772201.1"/>
    <property type="molecule type" value="Transcribed_RNA"/>
</dbReference>
<dbReference type="InterPro" id="IPR019410">
    <property type="entry name" value="Methyltransf_16"/>
</dbReference>
<dbReference type="InterPro" id="IPR038899">
    <property type="entry name" value="METTL22"/>
</dbReference>
<reference evidence="2" key="1">
    <citation type="submission" date="2021-01" db="EMBL/GenBank/DDBJ databases">
        <authorList>
            <person name="Corre E."/>
            <person name="Pelletier E."/>
            <person name="Niang G."/>
            <person name="Scheremetjew M."/>
            <person name="Finn R."/>
            <person name="Kale V."/>
            <person name="Holt S."/>
            <person name="Cochrane G."/>
            <person name="Meng A."/>
            <person name="Brown T."/>
            <person name="Cohen L."/>
        </authorList>
    </citation>
    <scope>NUCLEOTIDE SEQUENCE</scope>
    <source>
        <strain evidence="2">CCMP622</strain>
    </source>
</reference>
<evidence type="ECO:0000313" key="2">
    <source>
        <dbReference type="EMBL" id="CAD9772201.1"/>
    </source>
</evidence>
<feature type="compositionally biased region" description="Basic and acidic residues" evidence="1">
    <location>
        <begin position="349"/>
        <end position="366"/>
    </location>
</feature>
<feature type="region of interest" description="Disordered" evidence="1">
    <location>
        <begin position="15"/>
        <end position="34"/>
    </location>
</feature>
<dbReference type="InterPro" id="IPR029063">
    <property type="entry name" value="SAM-dependent_MTases_sf"/>
</dbReference>
<dbReference type="AlphaFoldDB" id="A0A7S2TY65"/>
<dbReference type="SUPFAM" id="SSF53335">
    <property type="entry name" value="S-adenosyl-L-methionine-dependent methyltransferases"/>
    <property type="match status" value="1"/>
</dbReference>
<gene>
    <name evidence="2" type="ORF">LSP00402_LOCUS16191</name>
</gene>
<dbReference type="Pfam" id="PF10294">
    <property type="entry name" value="Methyltransf_16"/>
    <property type="match status" value="1"/>
</dbReference>
<protein>
    <submittedName>
        <fullName evidence="2">Uncharacterized protein</fullName>
    </submittedName>
</protein>
<dbReference type="GO" id="GO:0005634">
    <property type="term" value="C:nucleus"/>
    <property type="evidence" value="ECO:0007669"/>
    <property type="project" value="TreeGrafter"/>
</dbReference>
<dbReference type="Gene3D" id="3.40.50.150">
    <property type="entry name" value="Vaccinia Virus protein VP39"/>
    <property type="match status" value="1"/>
</dbReference>
<feature type="compositionally biased region" description="Acidic residues" evidence="1">
    <location>
        <begin position="91"/>
        <end position="106"/>
    </location>
</feature>
<feature type="compositionally biased region" description="Low complexity" evidence="1">
    <location>
        <begin position="295"/>
        <end position="306"/>
    </location>
</feature>
<dbReference type="GO" id="GO:0008276">
    <property type="term" value="F:protein methyltransferase activity"/>
    <property type="evidence" value="ECO:0007669"/>
    <property type="project" value="InterPro"/>
</dbReference>
<feature type="region of interest" description="Disordered" evidence="1">
    <location>
        <begin position="77"/>
        <end position="141"/>
    </location>
</feature>
<evidence type="ECO:0000256" key="1">
    <source>
        <dbReference type="SAM" id="MobiDB-lite"/>
    </source>
</evidence>
<organism evidence="2">
    <name type="scientific">Lotharella oceanica</name>
    <dbReference type="NCBI Taxonomy" id="641309"/>
    <lineage>
        <taxon>Eukaryota</taxon>
        <taxon>Sar</taxon>
        <taxon>Rhizaria</taxon>
        <taxon>Cercozoa</taxon>
        <taxon>Chlorarachniophyceae</taxon>
        <taxon>Lotharella</taxon>
    </lineage>
</organism>